<dbReference type="InterPro" id="IPR037005">
    <property type="entry name" value="LuxS_sf"/>
</dbReference>
<dbReference type="AlphaFoldDB" id="A0AA86N8J5"/>
<dbReference type="Pfam" id="PF02664">
    <property type="entry name" value="LuxS"/>
    <property type="match status" value="1"/>
</dbReference>
<evidence type="ECO:0000256" key="9">
    <source>
        <dbReference type="ARBA" id="ARBA00022929"/>
    </source>
</evidence>
<keyword evidence="10" id="KW-0408">Iron</keyword>
<evidence type="ECO:0000256" key="11">
    <source>
        <dbReference type="ARBA" id="ARBA00023239"/>
    </source>
</evidence>
<evidence type="ECO:0000256" key="13">
    <source>
        <dbReference type="ARBA" id="ARBA00031777"/>
    </source>
</evidence>
<dbReference type="PANTHER" id="PTHR35799">
    <property type="entry name" value="S-RIBOSYLHOMOCYSTEINE LYASE"/>
    <property type="match status" value="1"/>
</dbReference>
<reference evidence="15 16" key="2">
    <citation type="submission" date="2024-07" db="EMBL/GenBank/DDBJ databases">
        <authorList>
            <person name="Akdeniz Z."/>
        </authorList>
    </citation>
    <scope>NUCLEOTIDE SEQUENCE [LARGE SCALE GENOMIC DNA]</scope>
</reference>
<evidence type="ECO:0000256" key="2">
    <source>
        <dbReference type="ARBA" id="ARBA00001962"/>
    </source>
</evidence>
<keyword evidence="8" id="KW-0479">Metal-binding</keyword>
<dbReference type="GO" id="GO:0009372">
    <property type="term" value="P:quorum sensing"/>
    <property type="evidence" value="ECO:0007669"/>
    <property type="project" value="UniProtKB-KW"/>
</dbReference>
<keyword evidence="16" id="KW-1185">Reference proteome</keyword>
<evidence type="ECO:0000256" key="8">
    <source>
        <dbReference type="ARBA" id="ARBA00022723"/>
    </source>
</evidence>
<protein>
    <recommendedName>
        <fullName evidence="6">S-ribosylhomocysteine lyase</fullName>
        <ecNumber evidence="5">4.4.1.21</ecNumber>
    </recommendedName>
    <alternativeName>
        <fullName evidence="12">AI-2 synthesis protein</fullName>
    </alternativeName>
    <alternativeName>
        <fullName evidence="13">Autoinducer-2 production protein LuxS</fullName>
    </alternativeName>
</protein>
<dbReference type="Gene3D" id="3.30.1360.80">
    <property type="entry name" value="S-ribosylhomocysteinase (LuxS)"/>
    <property type="match status" value="1"/>
</dbReference>
<evidence type="ECO:0000313" key="15">
    <source>
        <dbReference type="EMBL" id="CAL6055152.1"/>
    </source>
</evidence>
<sequence>MSEQQPKISQCKALNKIKSFEVDHTKIHKGIFISRIDDDIVTYDLPPFLENAGLHSLEHLLATYVRSSEISSKIVYAGPMGCRTGFYLLTRNIDHETVISTLKETMKFIAEFEGELPGESEVECGNYLDHDIPKVKEYGREFLDVIKNWTIEMINYYHFACIYSTN</sequence>
<dbReference type="InterPro" id="IPR011249">
    <property type="entry name" value="Metalloenz_LuxS/M16"/>
</dbReference>
<comment type="caution">
    <text evidence="14">The sequence shown here is derived from an EMBL/GenBank/DDBJ whole genome shotgun (WGS) entry which is preliminary data.</text>
</comment>
<keyword evidence="9" id="KW-0071">Autoinducer synthesis</keyword>
<evidence type="ECO:0000256" key="5">
    <source>
        <dbReference type="ARBA" id="ARBA00012240"/>
    </source>
</evidence>
<evidence type="ECO:0000256" key="7">
    <source>
        <dbReference type="ARBA" id="ARBA00022654"/>
    </source>
</evidence>
<dbReference type="GO" id="GO:0005506">
    <property type="term" value="F:iron ion binding"/>
    <property type="evidence" value="ECO:0007669"/>
    <property type="project" value="InterPro"/>
</dbReference>
<comment type="catalytic activity">
    <reaction evidence="1">
        <text>S-(5-deoxy-D-ribos-5-yl)-L-homocysteine = (S)-4,5-dihydroxypentane-2,3-dione + L-homocysteine</text>
        <dbReference type="Rhea" id="RHEA:17753"/>
        <dbReference type="ChEBI" id="CHEBI:29484"/>
        <dbReference type="ChEBI" id="CHEBI:58195"/>
        <dbReference type="ChEBI" id="CHEBI:58199"/>
        <dbReference type="EC" id="4.4.1.21"/>
    </reaction>
</comment>
<evidence type="ECO:0000313" key="16">
    <source>
        <dbReference type="Proteomes" id="UP001642409"/>
    </source>
</evidence>
<dbReference type="GO" id="GO:0043768">
    <property type="term" value="F:S-ribosylhomocysteine lyase activity"/>
    <property type="evidence" value="ECO:0007669"/>
    <property type="project" value="UniProtKB-EC"/>
</dbReference>
<keyword evidence="11" id="KW-0456">Lyase</keyword>
<dbReference type="InterPro" id="IPR003815">
    <property type="entry name" value="S-ribosylhomocysteinase"/>
</dbReference>
<comment type="cofactor">
    <cofactor evidence="2">
        <name>Fe cation</name>
        <dbReference type="ChEBI" id="CHEBI:24875"/>
    </cofactor>
</comment>
<evidence type="ECO:0000256" key="4">
    <source>
        <dbReference type="ARBA" id="ARBA00011738"/>
    </source>
</evidence>
<dbReference type="SUPFAM" id="SSF63411">
    <property type="entry name" value="LuxS/MPP-like metallohydrolase"/>
    <property type="match status" value="1"/>
</dbReference>
<dbReference type="Proteomes" id="UP001642409">
    <property type="component" value="Unassembled WGS sequence"/>
</dbReference>
<evidence type="ECO:0000256" key="1">
    <source>
        <dbReference type="ARBA" id="ARBA00000297"/>
    </source>
</evidence>
<dbReference type="EMBL" id="CATOUU010000056">
    <property type="protein sequence ID" value="CAI9914718.1"/>
    <property type="molecule type" value="Genomic_DNA"/>
</dbReference>
<keyword evidence="7" id="KW-0673">Quorum sensing</keyword>
<reference evidence="14" key="1">
    <citation type="submission" date="2023-06" db="EMBL/GenBank/DDBJ databases">
        <authorList>
            <person name="Kurt Z."/>
        </authorList>
    </citation>
    <scope>NUCLEOTIDE SEQUENCE</scope>
</reference>
<dbReference type="EMBL" id="CAXDID020000205">
    <property type="protein sequence ID" value="CAL6055152.1"/>
    <property type="molecule type" value="Genomic_DNA"/>
</dbReference>
<comment type="similarity">
    <text evidence="3">Belongs to the LuxS family.</text>
</comment>
<name>A0AA86N8J5_9EUKA</name>
<dbReference type="EC" id="4.4.1.21" evidence="5"/>
<proteinExistence type="inferred from homology"/>
<evidence type="ECO:0000256" key="12">
    <source>
        <dbReference type="ARBA" id="ARBA00030600"/>
    </source>
</evidence>
<evidence type="ECO:0000256" key="6">
    <source>
        <dbReference type="ARBA" id="ARBA00015130"/>
    </source>
</evidence>
<accession>A0AA86N8J5</accession>
<organism evidence="14">
    <name type="scientific">Hexamita inflata</name>
    <dbReference type="NCBI Taxonomy" id="28002"/>
    <lineage>
        <taxon>Eukaryota</taxon>
        <taxon>Metamonada</taxon>
        <taxon>Diplomonadida</taxon>
        <taxon>Hexamitidae</taxon>
        <taxon>Hexamitinae</taxon>
        <taxon>Hexamita</taxon>
    </lineage>
</organism>
<evidence type="ECO:0000256" key="10">
    <source>
        <dbReference type="ARBA" id="ARBA00023004"/>
    </source>
</evidence>
<evidence type="ECO:0000313" key="14">
    <source>
        <dbReference type="EMBL" id="CAI9914718.1"/>
    </source>
</evidence>
<gene>
    <name evidence="14" type="ORF">HINF_LOCUS2363</name>
    <name evidence="15" type="ORF">HINF_LOCUS46406</name>
</gene>
<comment type="subunit">
    <text evidence="4">Homodimer.</text>
</comment>
<dbReference type="PANTHER" id="PTHR35799:SF1">
    <property type="entry name" value="S-RIBOSYLHOMOCYSTEINE LYASE"/>
    <property type="match status" value="1"/>
</dbReference>
<evidence type="ECO:0000256" key="3">
    <source>
        <dbReference type="ARBA" id="ARBA00007311"/>
    </source>
</evidence>